<comment type="caution">
    <text evidence="1">The sequence shown here is derived from an EMBL/GenBank/DDBJ whole genome shotgun (WGS) entry which is preliminary data.</text>
</comment>
<gene>
    <name evidence="1" type="ORF">BJ878DRAFT_490328</name>
</gene>
<reference evidence="1" key="1">
    <citation type="journal article" date="2021" name="IMA Fungus">
        <title>Genomic characterization of three marine fungi, including Emericellopsis atlantica sp. nov. with signatures of a generalist lifestyle and marine biomass degradation.</title>
        <authorList>
            <person name="Hagestad O.C."/>
            <person name="Hou L."/>
            <person name="Andersen J.H."/>
            <person name="Hansen E.H."/>
            <person name="Altermark B."/>
            <person name="Li C."/>
            <person name="Kuhnert E."/>
            <person name="Cox R.J."/>
            <person name="Crous P.W."/>
            <person name="Spatafora J.W."/>
            <person name="Lail K."/>
            <person name="Amirebrahimi M."/>
            <person name="Lipzen A."/>
            <person name="Pangilinan J."/>
            <person name="Andreopoulos W."/>
            <person name="Hayes R.D."/>
            <person name="Ng V."/>
            <person name="Grigoriev I.V."/>
            <person name="Jackson S.A."/>
            <person name="Sutton T.D.S."/>
            <person name="Dobson A.D.W."/>
            <person name="Rama T."/>
        </authorList>
    </citation>
    <scope>NUCLEOTIDE SEQUENCE</scope>
    <source>
        <strain evidence="1">TRa3180A</strain>
    </source>
</reference>
<accession>A0A9P8CI51</accession>
<evidence type="ECO:0000313" key="2">
    <source>
        <dbReference type="Proteomes" id="UP000887226"/>
    </source>
</evidence>
<proteinExistence type="predicted"/>
<protein>
    <submittedName>
        <fullName evidence="1">Uncharacterized protein</fullName>
    </submittedName>
</protein>
<dbReference type="Proteomes" id="UP000887226">
    <property type="component" value="Unassembled WGS sequence"/>
</dbReference>
<name>A0A9P8CI51_9HELO</name>
<dbReference type="AlphaFoldDB" id="A0A9P8CI51"/>
<dbReference type="EMBL" id="MU253759">
    <property type="protein sequence ID" value="KAG9247948.1"/>
    <property type="molecule type" value="Genomic_DNA"/>
</dbReference>
<keyword evidence="2" id="KW-1185">Reference proteome</keyword>
<evidence type="ECO:0000313" key="1">
    <source>
        <dbReference type="EMBL" id="KAG9247948.1"/>
    </source>
</evidence>
<organism evidence="1 2">
    <name type="scientific">Calycina marina</name>
    <dbReference type="NCBI Taxonomy" id="1763456"/>
    <lineage>
        <taxon>Eukaryota</taxon>
        <taxon>Fungi</taxon>
        <taxon>Dikarya</taxon>
        <taxon>Ascomycota</taxon>
        <taxon>Pezizomycotina</taxon>
        <taxon>Leotiomycetes</taxon>
        <taxon>Helotiales</taxon>
        <taxon>Pezizellaceae</taxon>
        <taxon>Calycina</taxon>
    </lineage>
</organism>
<sequence>MIIIIISRYNSGIATDRAAGRRAAYAAEEKQDDDMRRICTGSVKCLPRESVLHLTACLACSYGYVRCWRQQLSSSLTKIPRSICSPNWSSRVATAIDRYAFTNIRVRIFVSAPHLVSPSLFSATYDGLWTDQKQLSGCLLVHSDKVSVLHCIGAPFVGTYHTLLRVTLMSVIPALQPHSRRTYKIIETRRRLPQLGVSPCGKWSFQQYSNSPSSVIRYPEEH</sequence>